<dbReference type="EMBL" id="VJZR01000002">
    <property type="protein sequence ID" value="TRX22881.1"/>
    <property type="molecule type" value="Genomic_DNA"/>
</dbReference>
<dbReference type="AlphaFoldDB" id="A0A553CR01"/>
<dbReference type="Proteomes" id="UP000318585">
    <property type="component" value="Unassembled WGS sequence"/>
</dbReference>
<evidence type="ECO:0000313" key="2">
    <source>
        <dbReference type="EMBL" id="TRX22881.1"/>
    </source>
</evidence>
<proteinExistence type="predicted"/>
<feature type="transmembrane region" description="Helical" evidence="1">
    <location>
        <begin position="43"/>
        <end position="63"/>
    </location>
</feature>
<sequence>MKLIKKLLFLKLVNRKKSLLLIFFFFGIFSIQSQVPEFVKNVSGILLAILPNIITKVILFPTIRIYGLPTGVQPILNLLQH</sequence>
<evidence type="ECO:0000256" key="1">
    <source>
        <dbReference type="SAM" id="Phobius"/>
    </source>
</evidence>
<name>A0A553CR01_9FLAO</name>
<protein>
    <submittedName>
        <fullName evidence="2">Uncharacterized protein</fullName>
    </submittedName>
</protein>
<gene>
    <name evidence="2" type="ORF">FNW17_03705</name>
</gene>
<reference evidence="2 3" key="1">
    <citation type="submission" date="2019-07" db="EMBL/GenBank/DDBJ databases">
        <title>Novel species of Flavobacterium.</title>
        <authorList>
            <person name="Liu Q."/>
            <person name="Xin Y.-H."/>
        </authorList>
    </citation>
    <scope>NUCLEOTIDE SEQUENCE [LARGE SCALE GENOMIC DNA]</scope>
    <source>
        <strain evidence="2 3">LB3P56</strain>
    </source>
</reference>
<evidence type="ECO:0000313" key="3">
    <source>
        <dbReference type="Proteomes" id="UP000318585"/>
    </source>
</evidence>
<keyword evidence="1" id="KW-1133">Transmembrane helix</keyword>
<comment type="caution">
    <text evidence="2">The sequence shown here is derived from an EMBL/GenBank/DDBJ whole genome shotgun (WGS) entry which is preliminary data.</text>
</comment>
<keyword evidence="1" id="KW-0472">Membrane</keyword>
<keyword evidence="3" id="KW-1185">Reference proteome</keyword>
<dbReference type="RefSeq" id="WP_144070901.1">
    <property type="nucleotide sequence ID" value="NZ_VJZR01000002.1"/>
</dbReference>
<keyword evidence="1" id="KW-0812">Transmembrane</keyword>
<accession>A0A553CR01</accession>
<organism evidence="2 3">
    <name type="scientific">Flavobacterium franklandianum</name>
    <dbReference type="NCBI Taxonomy" id="2594430"/>
    <lineage>
        <taxon>Bacteria</taxon>
        <taxon>Pseudomonadati</taxon>
        <taxon>Bacteroidota</taxon>
        <taxon>Flavobacteriia</taxon>
        <taxon>Flavobacteriales</taxon>
        <taxon>Flavobacteriaceae</taxon>
        <taxon>Flavobacterium</taxon>
    </lineage>
</organism>